<dbReference type="PANTHER" id="PTHR48048:SF35">
    <property type="entry name" value="UDP-GLYCOSYLTRANSFERASES DOMAIN-CONTAINING PROTEIN"/>
    <property type="match status" value="1"/>
</dbReference>
<comment type="caution">
    <text evidence="5">The sequence shown here is derived from an EMBL/GenBank/DDBJ whole genome shotgun (WGS) entry which is preliminary data.</text>
</comment>
<accession>A0A830CL51</accession>
<dbReference type="EMBL" id="BMAC01000446">
    <property type="protein sequence ID" value="GFP96573.1"/>
    <property type="molecule type" value="Genomic_DNA"/>
</dbReference>
<dbReference type="EC" id="2.4.1.-" evidence="4"/>
<dbReference type="GO" id="GO:0035251">
    <property type="term" value="F:UDP-glucosyltransferase activity"/>
    <property type="evidence" value="ECO:0007669"/>
    <property type="project" value="InterPro"/>
</dbReference>
<keyword evidence="2 3" id="KW-0808">Transferase</keyword>
<organism evidence="5 6">
    <name type="scientific">Phtheirospermum japonicum</name>
    <dbReference type="NCBI Taxonomy" id="374723"/>
    <lineage>
        <taxon>Eukaryota</taxon>
        <taxon>Viridiplantae</taxon>
        <taxon>Streptophyta</taxon>
        <taxon>Embryophyta</taxon>
        <taxon>Tracheophyta</taxon>
        <taxon>Spermatophyta</taxon>
        <taxon>Magnoliopsida</taxon>
        <taxon>eudicotyledons</taxon>
        <taxon>Gunneridae</taxon>
        <taxon>Pentapetalae</taxon>
        <taxon>asterids</taxon>
        <taxon>lamiids</taxon>
        <taxon>Lamiales</taxon>
        <taxon>Orobanchaceae</taxon>
        <taxon>Orobanchaceae incertae sedis</taxon>
        <taxon>Phtheirospermum</taxon>
    </lineage>
</organism>
<keyword evidence="3" id="KW-0328">Glycosyltransferase</keyword>
<gene>
    <name evidence="5" type="ORF">PHJA_001801400</name>
</gene>
<evidence type="ECO:0000256" key="2">
    <source>
        <dbReference type="ARBA" id="ARBA00022679"/>
    </source>
</evidence>
<dbReference type="PANTHER" id="PTHR48048">
    <property type="entry name" value="GLYCOSYLTRANSFERASE"/>
    <property type="match status" value="1"/>
</dbReference>
<evidence type="ECO:0000313" key="6">
    <source>
        <dbReference type="Proteomes" id="UP000653305"/>
    </source>
</evidence>
<dbReference type="InterPro" id="IPR035595">
    <property type="entry name" value="UDP_glycos_trans_CS"/>
</dbReference>
<comment type="similarity">
    <text evidence="1 3">Belongs to the UDP-glycosyltransferase family.</text>
</comment>
<dbReference type="Gene3D" id="3.40.50.2000">
    <property type="entry name" value="Glycogen Phosphorylase B"/>
    <property type="match status" value="2"/>
</dbReference>
<dbReference type="InterPro" id="IPR050481">
    <property type="entry name" value="UDP-glycosyltransf_plant"/>
</dbReference>
<dbReference type="InterPro" id="IPR002213">
    <property type="entry name" value="UDP_glucos_trans"/>
</dbReference>
<name>A0A830CL51_9LAMI</name>
<dbReference type="CDD" id="cd03784">
    <property type="entry name" value="GT1_Gtf-like"/>
    <property type="match status" value="1"/>
</dbReference>
<proteinExistence type="inferred from homology"/>
<dbReference type="AlphaFoldDB" id="A0A830CL51"/>
<dbReference type="SUPFAM" id="SSF53756">
    <property type="entry name" value="UDP-Glycosyltransferase/glycogen phosphorylase"/>
    <property type="match status" value="1"/>
</dbReference>
<protein>
    <recommendedName>
        <fullName evidence="4">Glycosyltransferase</fullName>
        <ecNumber evidence="4">2.4.1.-</ecNumber>
    </recommendedName>
</protein>
<evidence type="ECO:0000256" key="1">
    <source>
        <dbReference type="ARBA" id="ARBA00009995"/>
    </source>
</evidence>
<reference evidence="5" key="1">
    <citation type="submission" date="2020-07" db="EMBL/GenBank/DDBJ databases">
        <title>Ethylene signaling mediates host invasion by parasitic plants.</title>
        <authorList>
            <person name="Yoshida S."/>
        </authorList>
    </citation>
    <scope>NUCLEOTIDE SEQUENCE</scope>
    <source>
        <strain evidence="5">Okayama</strain>
    </source>
</reference>
<sequence length="481" mass="53352">MEEDESVQLVFIPWPVMGHVQIVEFAKLIIHRQNLLSPGKPISITVLLMKIPDYIDTVSGSYADLLSSSSSTPALNFFHLPPTDPTPEWSSKTRGYFIHNFVLSQKPNIAGFLRSRRPSLAAVVFDMLCTSMIDVVDECGTPAYVFFTSPASFLGAMLHCQALHDEQNGDVPGLRNSETDLAIPSFAKPVPPNVVSLVLVDERQWLDRFLHYARGYRKAKGIIVNTFVELETHALASFLHDRTVPPVYPVGPILNRGPRGAGQELEWLDDQPPRSVVFVCFGSQGSLGEDQVRQLATGIERSGKRFLWALRRRAPSGSGFPIEYAGYEEVLPEGFLGRTSRAGRVVGWVPQLDVLSHPAVGGFVSHCGWNSVLESVWCGVPIATWPLYAEQQMNAFQLARELGLAVEITVSYYEERSEDDGAMVTADEIERGIRDVMESGSEVSERVREMREKSRVSVVEGGSSYISLNRFIDCLMSSVSK</sequence>
<dbReference type="FunFam" id="3.40.50.2000:FF:000056">
    <property type="entry name" value="Glycosyltransferase"/>
    <property type="match status" value="1"/>
</dbReference>
<dbReference type="Pfam" id="PF00201">
    <property type="entry name" value="UDPGT"/>
    <property type="match status" value="1"/>
</dbReference>
<dbReference type="OrthoDB" id="5835829at2759"/>
<keyword evidence="6" id="KW-1185">Reference proteome</keyword>
<evidence type="ECO:0000256" key="4">
    <source>
        <dbReference type="RuleBase" id="RU362057"/>
    </source>
</evidence>
<evidence type="ECO:0000313" key="5">
    <source>
        <dbReference type="EMBL" id="GFP96573.1"/>
    </source>
</evidence>
<dbReference type="Proteomes" id="UP000653305">
    <property type="component" value="Unassembled WGS sequence"/>
</dbReference>
<dbReference type="PROSITE" id="PS00375">
    <property type="entry name" value="UDPGT"/>
    <property type="match status" value="1"/>
</dbReference>
<evidence type="ECO:0000256" key="3">
    <source>
        <dbReference type="RuleBase" id="RU003718"/>
    </source>
</evidence>